<evidence type="ECO:0000313" key="5">
    <source>
        <dbReference type="EMBL" id="KAJ7383631.1"/>
    </source>
</evidence>
<dbReference type="OrthoDB" id="29851at2759"/>
<proteinExistence type="inferred from homology"/>
<dbReference type="InterPro" id="IPR013126">
    <property type="entry name" value="Hsp_70_fam"/>
</dbReference>
<keyword evidence="3" id="KW-0067">ATP-binding</keyword>
<comment type="caution">
    <text evidence="5">The sequence shown here is derived from an EMBL/GenBank/DDBJ whole genome shotgun (WGS) entry which is preliminary data.</text>
</comment>
<dbReference type="EMBL" id="MU825896">
    <property type="protein sequence ID" value="KAJ7383631.1"/>
    <property type="molecule type" value="Genomic_DNA"/>
</dbReference>
<dbReference type="CDD" id="cd10238">
    <property type="entry name" value="ASKHA_NBD_HSP70_HSPA14"/>
    <property type="match status" value="1"/>
</dbReference>
<protein>
    <submittedName>
        <fullName evidence="5">Heat shock 70 kDa protein 14</fullName>
    </submittedName>
</protein>
<dbReference type="InterPro" id="IPR042049">
    <property type="entry name" value="HSPA14_NBD"/>
</dbReference>
<dbReference type="Pfam" id="PF00012">
    <property type="entry name" value="HSP70"/>
    <property type="match status" value="1"/>
</dbReference>
<dbReference type="Gene3D" id="3.30.420.40">
    <property type="match status" value="2"/>
</dbReference>
<name>A0A9W9ZLB1_9CNID</name>
<reference evidence="5" key="1">
    <citation type="submission" date="2023-01" db="EMBL/GenBank/DDBJ databases">
        <title>Genome assembly of the deep-sea coral Lophelia pertusa.</title>
        <authorList>
            <person name="Herrera S."/>
            <person name="Cordes E."/>
        </authorList>
    </citation>
    <scope>NUCLEOTIDE SEQUENCE</scope>
    <source>
        <strain evidence="5">USNM1676648</strain>
        <tissue evidence="5">Polyp</tissue>
    </source>
</reference>
<dbReference type="Gene3D" id="3.90.640.10">
    <property type="entry name" value="Actin, Chain A, domain 4"/>
    <property type="match status" value="1"/>
</dbReference>
<dbReference type="Gene3D" id="3.30.30.30">
    <property type="match status" value="1"/>
</dbReference>
<evidence type="ECO:0000313" key="6">
    <source>
        <dbReference type="Proteomes" id="UP001163046"/>
    </source>
</evidence>
<sequence length="367" mass="40073">MAAAVGVHLGCTSASLAIYKDGRTEIVANDAGDRVTPALVACSGKDKSIGLPAKHGLIRNAKNTMARASKMIGLRFSDNAVQQEVHASDCKIIDKDGEPFFELELNEKPTLFSPKEVVKLIFQKLLEIARANGGSDIEEAVITVPLHFNDEQRAATREAAEDAGFDVLRVISQPAAAALAYDIGQSDRATVRTVLVYRLGGTTLDVTIVAVNGGMYRIVATENDTTLGGVKFDELLAQHLAAEFQRQWKRDVRSNARAMAKLMASAEHCKHILSSRDTATCAIESLYDGIDMNSTLSRARFESLCFSLFQQSISAINRILTKINLTKDNIDQVILVVAPLVFPESSSLYRSILEKKKFVNPLIQTVY</sequence>
<dbReference type="AlphaFoldDB" id="A0A9W9ZLB1"/>
<dbReference type="InterPro" id="IPR043129">
    <property type="entry name" value="ATPase_NBD"/>
</dbReference>
<dbReference type="GO" id="GO:0030968">
    <property type="term" value="P:endoplasmic reticulum unfolded protein response"/>
    <property type="evidence" value="ECO:0007669"/>
    <property type="project" value="TreeGrafter"/>
</dbReference>
<dbReference type="Proteomes" id="UP001163046">
    <property type="component" value="Unassembled WGS sequence"/>
</dbReference>
<keyword evidence="5" id="KW-0346">Stress response</keyword>
<comment type="similarity">
    <text evidence="1">Belongs to the heat shock protein 70 family.</text>
</comment>
<dbReference type="GO" id="GO:0034663">
    <property type="term" value="C:endoplasmic reticulum chaperone complex"/>
    <property type="evidence" value="ECO:0007669"/>
    <property type="project" value="TreeGrafter"/>
</dbReference>
<keyword evidence="4" id="KW-0143">Chaperone</keyword>
<accession>A0A9W9ZLB1</accession>
<evidence type="ECO:0000256" key="2">
    <source>
        <dbReference type="ARBA" id="ARBA00022741"/>
    </source>
</evidence>
<dbReference type="GO" id="GO:0140662">
    <property type="term" value="F:ATP-dependent protein folding chaperone"/>
    <property type="evidence" value="ECO:0007669"/>
    <property type="project" value="InterPro"/>
</dbReference>
<dbReference type="PANTHER" id="PTHR45639">
    <property type="entry name" value="HSC70CB, ISOFORM G-RELATED"/>
    <property type="match status" value="1"/>
</dbReference>
<evidence type="ECO:0000256" key="3">
    <source>
        <dbReference type="ARBA" id="ARBA00022840"/>
    </source>
</evidence>
<evidence type="ECO:0000256" key="1">
    <source>
        <dbReference type="ARBA" id="ARBA00007381"/>
    </source>
</evidence>
<dbReference type="PANTHER" id="PTHR45639:SF34">
    <property type="entry name" value="CHAPERONE PROTEIN DNAK"/>
    <property type="match status" value="1"/>
</dbReference>
<dbReference type="PRINTS" id="PR00301">
    <property type="entry name" value="HEATSHOCK70"/>
</dbReference>
<dbReference type="SUPFAM" id="SSF53067">
    <property type="entry name" value="Actin-like ATPase domain"/>
    <property type="match status" value="2"/>
</dbReference>
<keyword evidence="6" id="KW-1185">Reference proteome</keyword>
<keyword evidence="2" id="KW-0547">Nucleotide-binding</keyword>
<dbReference type="GO" id="GO:0005524">
    <property type="term" value="F:ATP binding"/>
    <property type="evidence" value="ECO:0007669"/>
    <property type="project" value="UniProtKB-KW"/>
</dbReference>
<evidence type="ECO:0000256" key="4">
    <source>
        <dbReference type="ARBA" id="ARBA00023186"/>
    </source>
</evidence>
<organism evidence="5 6">
    <name type="scientific">Desmophyllum pertusum</name>
    <dbReference type="NCBI Taxonomy" id="174260"/>
    <lineage>
        <taxon>Eukaryota</taxon>
        <taxon>Metazoa</taxon>
        <taxon>Cnidaria</taxon>
        <taxon>Anthozoa</taxon>
        <taxon>Hexacorallia</taxon>
        <taxon>Scleractinia</taxon>
        <taxon>Caryophylliina</taxon>
        <taxon>Caryophylliidae</taxon>
        <taxon>Desmophyllum</taxon>
    </lineage>
</organism>
<gene>
    <name evidence="5" type="primary">HSPA14</name>
    <name evidence="5" type="ORF">OS493_026817</name>
</gene>
<dbReference type="FunFam" id="3.90.640.10:FF:000010">
    <property type="entry name" value="heat shock 70 kDa protein 14"/>
    <property type="match status" value="1"/>
</dbReference>